<evidence type="ECO:0000256" key="3">
    <source>
        <dbReference type="ARBA" id="ARBA00022630"/>
    </source>
</evidence>
<accession>A0AAF0XZ29</accession>
<dbReference type="PANTHER" id="PTHR19370">
    <property type="entry name" value="NADH-CYTOCHROME B5 REDUCTASE"/>
    <property type="match status" value="1"/>
</dbReference>
<feature type="domain" description="FAD-binding FR-type" evidence="8">
    <location>
        <begin position="81"/>
        <end position="186"/>
    </location>
</feature>
<dbReference type="Pfam" id="PF00970">
    <property type="entry name" value="FAD_binding_6"/>
    <property type="match status" value="1"/>
</dbReference>
<comment type="cofactor">
    <cofactor evidence="1 6">
        <name>FAD</name>
        <dbReference type="ChEBI" id="CHEBI:57692"/>
    </cofactor>
</comment>
<feature type="binding site" evidence="6">
    <location>
        <position position="138"/>
    </location>
    <ligand>
        <name>FAD</name>
        <dbReference type="ChEBI" id="CHEBI:57692"/>
    </ligand>
</feature>
<feature type="compositionally biased region" description="Pro residues" evidence="7">
    <location>
        <begin position="35"/>
        <end position="46"/>
    </location>
</feature>
<sequence length="319" mass="34884">MPPLIRASALRPVLQSTLQLQLRQLATRRASRSAPTPPPAAPPKPPRSLTGAYLTLAVFFAGSAIAFAYKMQEDEKMLAPYSYTQHRVGANTLLTPQHALLRVPLTPDEERLFDNLPNLVTVHHVMLGAPQIQIERPYTPINDGRLGDLELVVKRVPGGEVGRLAHSLKPGAEVAMRGPLQTFNLDQSQYDTVVMISTGTAVAPFLQLLSKAHPANTNFRLLHALPNPGKEDWATRFLEPLQAKWGDQLHVQRIPPGAVAKSDVQAALKDAGRVLVLVCLPPTLMQPLCGYLTPTLQQGPLTGLLRDIGLRPDQVKKLE</sequence>
<keyword evidence="5" id="KW-0560">Oxidoreductase</keyword>
<feature type="binding site" evidence="6">
    <location>
        <position position="137"/>
    </location>
    <ligand>
        <name>FAD</name>
        <dbReference type="ChEBI" id="CHEBI:57692"/>
    </ligand>
</feature>
<dbReference type="GO" id="GO:0016491">
    <property type="term" value="F:oxidoreductase activity"/>
    <property type="evidence" value="ECO:0007669"/>
    <property type="project" value="UniProtKB-KW"/>
</dbReference>
<dbReference type="SUPFAM" id="SSF52343">
    <property type="entry name" value="Ferredoxin reductase-like, C-terminal NADP-linked domain"/>
    <property type="match status" value="1"/>
</dbReference>
<dbReference type="Proteomes" id="UP000827549">
    <property type="component" value="Chromosome 1"/>
</dbReference>
<organism evidence="9 10">
    <name type="scientific">Vanrija pseudolonga</name>
    <dbReference type="NCBI Taxonomy" id="143232"/>
    <lineage>
        <taxon>Eukaryota</taxon>
        <taxon>Fungi</taxon>
        <taxon>Dikarya</taxon>
        <taxon>Basidiomycota</taxon>
        <taxon>Agaricomycotina</taxon>
        <taxon>Tremellomycetes</taxon>
        <taxon>Trichosporonales</taxon>
        <taxon>Trichosporonaceae</taxon>
        <taxon>Vanrija</taxon>
    </lineage>
</organism>
<dbReference type="CDD" id="cd06183">
    <property type="entry name" value="cyt_b5_reduct_like"/>
    <property type="match status" value="1"/>
</dbReference>
<dbReference type="EMBL" id="CP086714">
    <property type="protein sequence ID" value="WOO76623.1"/>
    <property type="molecule type" value="Genomic_DNA"/>
</dbReference>
<dbReference type="AlphaFoldDB" id="A0AAF0XZ29"/>
<comment type="similarity">
    <text evidence="2">Belongs to the flavoprotein pyridine nucleotide cytochrome reductase family.</text>
</comment>
<feature type="binding site" evidence="6">
    <location>
        <position position="152"/>
    </location>
    <ligand>
        <name>FAD</name>
        <dbReference type="ChEBI" id="CHEBI:57692"/>
    </ligand>
</feature>
<evidence type="ECO:0000313" key="10">
    <source>
        <dbReference type="Proteomes" id="UP000827549"/>
    </source>
</evidence>
<dbReference type="InterPro" id="IPR008333">
    <property type="entry name" value="Cbr1-like_FAD-bd_dom"/>
</dbReference>
<dbReference type="InterPro" id="IPR017927">
    <property type="entry name" value="FAD-bd_FR_type"/>
</dbReference>
<evidence type="ECO:0000256" key="2">
    <source>
        <dbReference type="ARBA" id="ARBA00006105"/>
    </source>
</evidence>
<dbReference type="Gene3D" id="2.40.30.10">
    <property type="entry name" value="Translation factors"/>
    <property type="match status" value="1"/>
</dbReference>
<evidence type="ECO:0000259" key="8">
    <source>
        <dbReference type="PROSITE" id="PS51384"/>
    </source>
</evidence>
<feature type="binding site" evidence="6">
    <location>
        <position position="161"/>
    </location>
    <ligand>
        <name>FAD</name>
        <dbReference type="ChEBI" id="CHEBI:57692"/>
    </ligand>
</feature>
<dbReference type="InterPro" id="IPR001834">
    <property type="entry name" value="CBR-like"/>
</dbReference>
<dbReference type="PANTHER" id="PTHR19370:SF184">
    <property type="entry name" value="NADH-CYTOCHROME B5 REDUCTASE-LIKE"/>
    <property type="match status" value="1"/>
</dbReference>
<keyword evidence="3 6" id="KW-0285">Flavoprotein</keyword>
<dbReference type="RefSeq" id="XP_062622655.1">
    <property type="nucleotide sequence ID" value="XM_062766671.1"/>
</dbReference>
<name>A0AAF0XZ29_9TREE</name>
<feature type="binding site" evidence="6">
    <location>
        <position position="154"/>
    </location>
    <ligand>
        <name>FAD</name>
        <dbReference type="ChEBI" id="CHEBI:57692"/>
    </ligand>
</feature>
<evidence type="ECO:0000256" key="5">
    <source>
        <dbReference type="ARBA" id="ARBA00023002"/>
    </source>
</evidence>
<dbReference type="PROSITE" id="PS51384">
    <property type="entry name" value="FAD_FR"/>
    <property type="match status" value="1"/>
</dbReference>
<dbReference type="Gene3D" id="3.40.50.80">
    <property type="entry name" value="Nucleotide-binding domain of ferredoxin-NADP reductase (FNR) module"/>
    <property type="match status" value="1"/>
</dbReference>
<dbReference type="InterPro" id="IPR017938">
    <property type="entry name" value="Riboflavin_synthase-like_b-brl"/>
</dbReference>
<dbReference type="SUPFAM" id="SSF63380">
    <property type="entry name" value="Riboflavin synthase domain-like"/>
    <property type="match status" value="1"/>
</dbReference>
<proteinExistence type="inferred from homology"/>
<feature type="region of interest" description="Disordered" evidence="7">
    <location>
        <begin position="26"/>
        <end position="47"/>
    </location>
</feature>
<evidence type="ECO:0000256" key="1">
    <source>
        <dbReference type="ARBA" id="ARBA00001974"/>
    </source>
</evidence>
<keyword evidence="10" id="KW-1185">Reference proteome</keyword>
<dbReference type="InterPro" id="IPR039261">
    <property type="entry name" value="FNR_nucleotide-bd"/>
</dbReference>
<gene>
    <name evidence="9" type="primary">MCR1</name>
    <name evidence="9" type="ORF">LOC62_01G000252</name>
</gene>
<protein>
    <submittedName>
        <fullName evidence="9">NADH-cytochrome b5 reductase 2</fullName>
    </submittedName>
</protein>
<keyword evidence="4 6" id="KW-0274">FAD</keyword>
<evidence type="ECO:0000256" key="4">
    <source>
        <dbReference type="ARBA" id="ARBA00022827"/>
    </source>
</evidence>
<reference evidence="9" key="1">
    <citation type="submission" date="2023-10" db="EMBL/GenBank/DDBJ databases">
        <authorList>
            <person name="Noh H."/>
        </authorList>
    </citation>
    <scope>NUCLEOTIDE SEQUENCE</scope>
    <source>
        <strain evidence="9">DUCC4014</strain>
    </source>
</reference>
<feature type="binding site" evidence="6">
    <location>
        <position position="136"/>
    </location>
    <ligand>
        <name>FAD</name>
        <dbReference type="ChEBI" id="CHEBI:57692"/>
    </ligand>
</feature>
<evidence type="ECO:0000256" key="6">
    <source>
        <dbReference type="PIRSR" id="PIRSR601834-1"/>
    </source>
</evidence>
<evidence type="ECO:0000256" key="7">
    <source>
        <dbReference type="SAM" id="MobiDB-lite"/>
    </source>
</evidence>
<evidence type="ECO:0000313" key="9">
    <source>
        <dbReference type="EMBL" id="WOO76623.1"/>
    </source>
</evidence>
<dbReference type="GeneID" id="87803511"/>